<keyword evidence="2" id="KW-1185">Reference proteome</keyword>
<dbReference type="EMBL" id="CP020918">
    <property type="protein sequence ID" value="AWG22212.1"/>
    <property type="molecule type" value="Genomic_DNA"/>
</dbReference>
<protein>
    <submittedName>
        <fullName evidence="1">Uncharacterized protein</fullName>
    </submittedName>
</protein>
<sequence length="59" mass="7092">MYTCYLDYFFNLLYDEFSAKETKTFYKIVLFPYRTLILDERLLFVDFEKGNATIGIAIN</sequence>
<dbReference type="KEGG" id="ffa:FFWV33_12145"/>
<accession>A0A2S1LEK7</accession>
<name>A0A2S1LEK7_9FLAO</name>
<dbReference type="AlphaFoldDB" id="A0A2S1LEK7"/>
<reference evidence="1 2" key="1">
    <citation type="submission" date="2017-04" db="EMBL/GenBank/DDBJ databases">
        <title>Compelte genome sequence of WV33.</title>
        <authorList>
            <person name="Lee P.C."/>
        </authorList>
    </citation>
    <scope>NUCLEOTIDE SEQUENCE [LARGE SCALE GENOMIC DNA]</scope>
    <source>
        <strain evidence="1 2">WV33</strain>
    </source>
</reference>
<evidence type="ECO:0000313" key="1">
    <source>
        <dbReference type="EMBL" id="AWG22212.1"/>
    </source>
</evidence>
<dbReference type="Proteomes" id="UP000244527">
    <property type="component" value="Chromosome"/>
</dbReference>
<gene>
    <name evidence="1" type="ORF">FFWV33_12145</name>
</gene>
<evidence type="ECO:0000313" key="2">
    <source>
        <dbReference type="Proteomes" id="UP000244527"/>
    </source>
</evidence>
<organism evidence="1 2">
    <name type="scientific">Flavobacterium faecale</name>
    <dbReference type="NCBI Taxonomy" id="1355330"/>
    <lineage>
        <taxon>Bacteria</taxon>
        <taxon>Pseudomonadati</taxon>
        <taxon>Bacteroidota</taxon>
        <taxon>Flavobacteriia</taxon>
        <taxon>Flavobacteriales</taxon>
        <taxon>Flavobacteriaceae</taxon>
        <taxon>Flavobacterium</taxon>
    </lineage>
</organism>
<proteinExistence type="predicted"/>